<dbReference type="GO" id="GO:0005615">
    <property type="term" value="C:extracellular space"/>
    <property type="evidence" value="ECO:0007669"/>
    <property type="project" value="TreeGrafter"/>
</dbReference>
<dbReference type="SUPFAM" id="SSF53187">
    <property type="entry name" value="Zn-dependent exopeptidases"/>
    <property type="match status" value="1"/>
</dbReference>
<sequence length="314" mass="36046">MGIALDHSIIRPGLYIDIVVSETEETILLSENLGYDILIDDLTRHYQDQNVQAIERDFPLGSMQGNYTWEELNQRFLQLRDLYPHIISEKLVIGQSVEGNDIWAFKLSNNPEQDEDEPEVLYTGLTHAREPLSMMNLFYSVQKLCEGYETGNDPEASYLIRNREMWFIPVINPDGYIYNESIEPYGGGMHRKNRKDTGCGSGTERGVDLNRNYSYNWGSDDTGSSPDSCYATYRGEEAFSEPETQVVRDFIEQREFVNVLHYHSYGNMYIHPYGDASVPDEPDLTIYRELAEEMASHNNFNVGTGFEMVGYTVN</sequence>
<evidence type="ECO:0000256" key="1">
    <source>
        <dbReference type="ARBA" id="ARBA00001947"/>
    </source>
</evidence>
<evidence type="ECO:0000256" key="6">
    <source>
        <dbReference type="ARBA" id="ARBA00023049"/>
    </source>
</evidence>
<dbReference type="GO" id="GO:0008270">
    <property type="term" value="F:zinc ion binding"/>
    <property type="evidence" value="ECO:0007669"/>
    <property type="project" value="InterPro"/>
</dbReference>
<dbReference type="PRINTS" id="PR00765">
    <property type="entry name" value="CRBOXYPTASEA"/>
</dbReference>
<comment type="similarity">
    <text evidence="2">Belongs to the peptidase M14 family.</text>
</comment>
<organism evidence="8">
    <name type="scientific">marine metagenome</name>
    <dbReference type="NCBI Taxonomy" id="408172"/>
    <lineage>
        <taxon>unclassified sequences</taxon>
        <taxon>metagenomes</taxon>
        <taxon>ecological metagenomes</taxon>
    </lineage>
</organism>
<dbReference type="InterPro" id="IPR033810">
    <property type="entry name" value="Carboxypeptidase_T"/>
</dbReference>
<comment type="cofactor">
    <cofactor evidence="1">
        <name>Zn(2+)</name>
        <dbReference type="ChEBI" id="CHEBI:29105"/>
    </cofactor>
</comment>
<feature type="domain" description="Peptidase M14" evidence="7">
    <location>
        <begin position="65"/>
        <end position="314"/>
    </location>
</feature>
<dbReference type="EMBL" id="UINC01060945">
    <property type="protein sequence ID" value="SVB85994.1"/>
    <property type="molecule type" value="Genomic_DNA"/>
</dbReference>
<evidence type="ECO:0000259" key="7">
    <source>
        <dbReference type="PROSITE" id="PS52035"/>
    </source>
</evidence>
<evidence type="ECO:0000256" key="5">
    <source>
        <dbReference type="ARBA" id="ARBA00022833"/>
    </source>
</evidence>
<dbReference type="Pfam" id="PF00246">
    <property type="entry name" value="Peptidase_M14"/>
    <property type="match status" value="1"/>
</dbReference>
<evidence type="ECO:0000256" key="4">
    <source>
        <dbReference type="ARBA" id="ARBA00022801"/>
    </source>
</evidence>
<dbReference type="Gene3D" id="3.40.630.10">
    <property type="entry name" value="Zn peptidases"/>
    <property type="match status" value="1"/>
</dbReference>
<reference evidence="8" key="1">
    <citation type="submission" date="2018-05" db="EMBL/GenBank/DDBJ databases">
        <authorList>
            <person name="Lanie J.A."/>
            <person name="Ng W.-L."/>
            <person name="Kazmierczak K.M."/>
            <person name="Andrzejewski T.M."/>
            <person name="Davidsen T.M."/>
            <person name="Wayne K.J."/>
            <person name="Tettelin H."/>
            <person name="Glass J.I."/>
            <person name="Rusch D."/>
            <person name="Podicherti R."/>
            <person name="Tsui H.-C.T."/>
            <person name="Winkler M.E."/>
        </authorList>
    </citation>
    <scope>NUCLEOTIDE SEQUENCE</scope>
</reference>
<keyword evidence="4" id="KW-0378">Hydrolase</keyword>
<gene>
    <name evidence="8" type="ORF">METZ01_LOCUS238848</name>
</gene>
<keyword evidence="6" id="KW-0482">Metalloprotease</keyword>
<dbReference type="GO" id="GO:0004181">
    <property type="term" value="F:metallocarboxypeptidase activity"/>
    <property type="evidence" value="ECO:0007669"/>
    <property type="project" value="InterPro"/>
</dbReference>
<dbReference type="CDD" id="cd03859">
    <property type="entry name" value="M14_CPT"/>
    <property type="match status" value="1"/>
</dbReference>
<keyword evidence="3" id="KW-0645">Protease</keyword>
<dbReference type="PANTHER" id="PTHR11705:SF143">
    <property type="entry name" value="SLL0236 PROTEIN"/>
    <property type="match status" value="1"/>
</dbReference>
<dbReference type="GO" id="GO:0006508">
    <property type="term" value="P:proteolysis"/>
    <property type="evidence" value="ECO:0007669"/>
    <property type="project" value="UniProtKB-KW"/>
</dbReference>
<proteinExistence type="inferred from homology"/>
<feature type="non-terminal residue" evidence="8">
    <location>
        <position position="314"/>
    </location>
</feature>
<evidence type="ECO:0000313" key="8">
    <source>
        <dbReference type="EMBL" id="SVB85994.1"/>
    </source>
</evidence>
<evidence type="ECO:0000256" key="3">
    <source>
        <dbReference type="ARBA" id="ARBA00022670"/>
    </source>
</evidence>
<dbReference type="PANTHER" id="PTHR11705">
    <property type="entry name" value="PROTEASE FAMILY M14 CARBOXYPEPTIDASE A,B"/>
    <property type="match status" value="1"/>
</dbReference>
<dbReference type="PROSITE" id="PS52035">
    <property type="entry name" value="PEPTIDASE_M14"/>
    <property type="match status" value="1"/>
</dbReference>
<dbReference type="SMART" id="SM00631">
    <property type="entry name" value="Zn_pept"/>
    <property type="match status" value="1"/>
</dbReference>
<keyword evidence="5" id="KW-0862">Zinc</keyword>
<evidence type="ECO:0000256" key="2">
    <source>
        <dbReference type="ARBA" id="ARBA00005988"/>
    </source>
</evidence>
<protein>
    <recommendedName>
        <fullName evidence="7">Peptidase M14 domain-containing protein</fullName>
    </recommendedName>
</protein>
<name>A0A382HF77_9ZZZZ</name>
<dbReference type="InterPro" id="IPR000834">
    <property type="entry name" value="Peptidase_M14"/>
</dbReference>
<accession>A0A382HF77</accession>
<dbReference type="AlphaFoldDB" id="A0A382HF77"/>